<feature type="transmembrane region" description="Helical" evidence="6">
    <location>
        <begin position="99"/>
        <end position="121"/>
    </location>
</feature>
<evidence type="ECO:0000313" key="8">
    <source>
        <dbReference type="Proteomes" id="UP000219439"/>
    </source>
</evidence>
<keyword evidence="4 6" id="KW-1133">Transmembrane helix</keyword>
<proteinExistence type="predicted"/>
<accession>A0A285NGF6</accession>
<dbReference type="GO" id="GO:0015920">
    <property type="term" value="P:lipopolysaccharide transport"/>
    <property type="evidence" value="ECO:0007669"/>
    <property type="project" value="TreeGrafter"/>
</dbReference>
<protein>
    <submittedName>
        <fullName evidence="7">Lipopolysaccharide export system permease protein</fullName>
    </submittedName>
</protein>
<feature type="transmembrane region" description="Helical" evidence="6">
    <location>
        <begin position="339"/>
        <end position="359"/>
    </location>
</feature>
<gene>
    <name evidence="7" type="ORF">SAMN06265368_1432</name>
</gene>
<dbReference type="GO" id="GO:0043190">
    <property type="term" value="C:ATP-binding cassette (ABC) transporter complex"/>
    <property type="evidence" value="ECO:0007669"/>
    <property type="project" value="InterPro"/>
</dbReference>
<evidence type="ECO:0000313" key="7">
    <source>
        <dbReference type="EMBL" id="SNZ08057.1"/>
    </source>
</evidence>
<dbReference type="InterPro" id="IPR030923">
    <property type="entry name" value="LptG"/>
</dbReference>
<evidence type="ECO:0000256" key="4">
    <source>
        <dbReference type="ARBA" id="ARBA00022989"/>
    </source>
</evidence>
<sequence>MLTTIISRYIAKRLLLTIFTIFMGVFMLVLLVDFVELLRRAGSKTDYDTFELFQVSIFRVPELMERILPFATLFGSMIAFLNLSRKLELVIIRASGMSAWQFLTPALLVAVGLGILSFTTYNPGSALLKNRSQELEAKIFGVNFSNAGQTNSQDWVRQNGKDGGSILRAHTSFDQGRKIGGVTVFSYNDDGDFLERVDAKYGELHSGYWLLTDAMVSSSDAAPRRYDTYIISTHMTPEEANEAIAKPEAVQFWDLPAIIGQAALSGLPAHKYRLRYQMLMAQPLLLAAMTLIAATVTLRFFRFGSVGKLILGGVTAGFVLYVVIEIAKDLGSTGLVNPILAAWLPAIVASAMGFTVLLYQEDG</sequence>
<evidence type="ECO:0000256" key="1">
    <source>
        <dbReference type="ARBA" id="ARBA00004651"/>
    </source>
</evidence>
<evidence type="ECO:0000256" key="3">
    <source>
        <dbReference type="ARBA" id="ARBA00022692"/>
    </source>
</evidence>
<dbReference type="NCBIfam" id="TIGR04408">
    <property type="entry name" value="LptG_lptG"/>
    <property type="match status" value="1"/>
</dbReference>
<keyword evidence="5 6" id="KW-0472">Membrane</keyword>
<dbReference type="InterPro" id="IPR005495">
    <property type="entry name" value="LptG/LptF_permease"/>
</dbReference>
<reference evidence="7 8" key="1">
    <citation type="submission" date="2017-09" db="EMBL/GenBank/DDBJ databases">
        <authorList>
            <person name="Ehlers B."/>
            <person name="Leendertz F.H."/>
        </authorList>
    </citation>
    <scope>NUCLEOTIDE SEQUENCE [LARGE SCALE GENOMIC DNA]</scope>
    <source>
        <strain evidence="7 8">DSM 18289</strain>
    </source>
</reference>
<evidence type="ECO:0000256" key="6">
    <source>
        <dbReference type="SAM" id="Phobius"/>
    </source>
</evidence>
<evidence type="ECO:0000256" key="5">
    <source>
        <dbReference type="ARBA" id="ARBA00023136"/>
    </source>
</evidence>
<dbReference type="PANTHER" id="PTHR33529">
    <property type="entry name" value="SLR0882 PROTEIN-RELATED"/>
    <property type="match status" value="1"/>
</dbReference>
<dbReference type="Proteomes" id="UP000219439">
    <property type="component" value="Unassembled WGS sequence"/>
</dbReference>
<feature type="transmembrane region" description="Helical" evidence="6">
    <location>
        <begin position="309"/>
        <end position="327"/>
    </location>
</feature>
<dbReference type="GO" id="GO:0055085">
    <property type="term" value="P:transmembrane transport"/>
    <property type="evidence" value="ECO:0007669"/>
    <property type="project" value="InterPro"/>
</dbReference>
<dbReference type="Pfam" id="PF03739">
    <property type="entry name" value="LptF_LptG"/>
    <property type="match status" value="1"/>
</dbReference>
<feature type="transmembrane region" description="Helical" evidence="6">
    <location>
        <begin position="67"/>
        <end position="84"/>
    </location>
</feature>
<dbReference type="RefSeq" id="WP_097152606.1">
    <property type="nucleotide sequence ID" value="NZ_OBEL01000001.1"/>
</dbReference>
<organism evidence="7 8">
    <name type="scientific">Cohaesibacter gelatinilyticus</name>
    <dbReference type="NCBI Taxonomy" id="372072"/>
    <lineage>
        <taxon>Bacteria</taxon>
        <taxon>Pseudomonadati</taxon>
        <taxon>Pseudomonadota</taxon>
        <taxon>Alphaproteobacteria</taxon>
        <taxon>Hyphomicrobiales</taxon>
        <taxon>Cohaesibacteraceae</taxon>
    </lineage>
</organism>
<keyword evidence="3 6" id="KW-0812">Transmembrane</keyword>
<dbReference type="PANTHER" id="PTHR33529:SF2">
    <property type="entry name" value="LIPOPOLYSACCHARIDE EXPORT SYSTEM PERMEASE PROTEIN LPTG"/>
    <property type="match status" value="1"/>
</dbReference>
<feature type="transmembrane region" description="Helical" evidence="6">
    <location>
        <begin position="283"/>
        <end position="303"/>
    </location>
</feature>
<comment type="subcellular location">
    <subcellularLocation>
        <location evidence="1">Cell membrane</location>
        <topology evidence="1">Multi-pass membrane protein</topology>
    </subcellularLocation>
</comment>
<dbReference type="AlphaFoldDB" id="A0A285NGF6"/>
<dbReference type="OrthoDB" id="9798468at2"/>
<evidence type="ECO:0000256" key="2">
    <source>
        <dbReference type="ARBA" id="ARBA00022475"/>
    </source>
</evidence>
<keyword evidence="2" id="KW-1003">Cell membrane</keyword>
<name>A0A285NGF6_9HYPH</name>
<keyword evidence="8" id="KW-1185">Reference proteome</keyword>
<feature type="transmembrane region" description="Helical" evidence="6">
    <location>
        <begin position="14"/>
        <end position="35"/>
    </location>
</feature>
<dbReference type="EMBL" id="OBEL01000001">
    <property type="protein sequence ID" value="SNZ08057.1"/>
    <property type="molecule type" value="Genomic_DNA"/>
</dbReference>